<dbReference type="RefSeq" id="WP_007133155.1">
    <property type="nucleotide sequence ID" value="NZ_DMBX01000037.1"/>
</dbReference>
<gene>
    <name evidence="7" type="ORF">J2Z18_005424</name>
</gene>
<protein>
    <recommendedName>
        <fullName evidence="9">Serine protease</fullName>
    </recommendedName>
</protein>
<keyword evidence="3" id="KW-0378">Hydrolase</keyword>
<reference evidence="7 8" key="1">
    <citation type="submission" date="2021-03" db="EMBL/GenBank/DDBJ databases">
        <title>Genomic Encyclopedia of Type Strains, Phase IV (KMG-IV): sequencing the most valuable type-strain genomes for metagenomic binning, comparative biology and taxonomic classification.</title>
        <authorList>
            <person name="Goeker M."/>
        </authorList>
    </citation>
    <scope>NUCLEOTIDE SEQUENCE [LARGE SCALE GENOMIC DNA]</scope>
    <source>
        <strain evidence="7 8">DSM 15596</strain>
    </source>
</reference>
<evidence type="ECO:0000256" key="4">
    <source>
        <dbReference type="ARBA" id="ARBA00022825"/>
    </source>
</evidence>
<feature type="signal peptide" evidence="6">
    <location>
        <begin position="1"/>
        <end position="23"/>
    </location>
</feature>
<keyword evidence="2" id="KW-0645">Protease</keyword>
<accession>A0ABS4FJU8</accession>
<evidence type="ECO:0000256" key="6">
    <source>
        <dbReference type="SAM" id="SignalP"/>
    </source>
</evidence>
<dbReference type="InterPro" id="IPR043504">
    <property type="entry name" value="Peptidase_S1_PA_chymotrypsin"/>
</dbReference>
<evidence type="ECO:0000256" key="5">
    <source>
        <dbReference type="ARBA" id="ARBA00023157"/>
    </source>
</evidence>
<name>A0ABS4FJU8_9BACL</name>
<comment type="similarity">
    <text evidence="1">Belongs to the peptidase S1 family.</text>
</comment>
<dbReference type="PRINTS" id="PR00861">
    <property type="entry name" value="ALYTICPTASE"/>
</dbReference>
<evidence type="ECO:0000256" key="2">
    <source>
        <dbReference type="ARBA" id="ARBA00022670"/>
    </source>
</evidence>
<keyword evidence="8" id="KW-1185">Reference proteome</keyword>
<evidence type="ECO:0000256" key="1">
    <source>
        <dbReference type="ARBA" id="ARBA00007664"/>
    </source>
</evidence>
<proteinExistence type="inferred from homology"/>
<dbReference type="InterPro" id="IPR001316">
    <property type="entry name" value="Pept_S1A_streptogrisin"/>
</dbReference>
<keyword evidence="6" id="KW-0732">Signal</keyword>
<evidence type="ECO:0000313" key="7">
    <source>
        <dbReference type="EMBL" id="MBP1896297.1"/>
    </source>
</evidence>
<dbReference type="CDD" id="cd21112">
    <property type="entry name" value="alphaLP-like"/>
    <property type="match status" value="1"/>
</dbReference>
<sequence>MKKIFLPIILTVGLIFQSAVVFAEGGETVSYDEYQAETVLPLDAQQELQLEFEKKYLDSVFDIIAKHFGDPENFNPYGEIYIENDKFPHFVIAVAKDSVKVSSFIEEIKKILPGDLLEVQRVSYSKEDLINIQGDILQRVQSGSIAIPRGISTDVSTKKQKVIISVPEGVNLEKSYMVNLNEEYNGLIEFDERPENIPYKLRTDAFTEMGGGISIKGTCSTAGIATKDTREFIVTAGHCIRDIGSTVYQGGTSIGTQHLSGYKDNGTDVGLVLLTNKNKKYGNKYYYNPVANAEYDKSYTQTSTALVGQLICKSGMSTNVTCANVQSTSGSVDYKEGTTYFTFTNMITIYKQGGGYSKGGDSGAIVFSAQNSNHIIGVHSGGNIETDTMPSGTWGYTSKIIPSLVNVGAVTMYTSSTVKTVDPNN</sequence>
<dbReference type="SUPFAM" id="SSF50494">
    <property type="entry name" value="Trypsin-like serine proteases"/>
    <property type="match status" value="1"/>
</dbReference>
<comment type="caution">
    <text evidence="7">The sequence shown here is derived from an EMBL/GenBank/DDBJ whole genome shotgun (WGS) entry which is preliminary data.</text>
</comment>
<evidence type="ECO:0008006" key="9">
    <source>
        <dbReference type="Google" id="ProtNLM"/>
    </source>
</evidence>
<evidence type="ECO:0000256" key="3">
    <source>
        <dbReference type="ARBA" id="ARBA00022801"/>
    </source>
</evidence>
<dbReference type="Gene3D" id="2.40.10.10">
    <property type="entry name" value="Trypsin-like serine proteases"/>
    <property type="match status" value="2"/>
</dbReference>
<feature type="chain" id="PRO_5046346640" description="Serine protease" evidence="6">
    <location>
        <begin position="24"/>
        <end position="425"/>
    </location>
</feature>
<dbReference type="EMBL" id="JAGGKI010000022">
    <property type="protein sequence ID" value="MBP1896297.1"/>
    <property type="molecule type" value="Genomic_DNA"/>
</dbReference>
<evidence type="ECO:0000313" key="8">
    <source>
        <dbReference type="Proteomes" id="UP000706926"/>
    </source>
</evidence>
<keyword evidence="5" id="KW-1015">Disulfide bond</keyword>
<keyword evidence="4" id="KW-0720">Serine protease</keyword>
<dbReference type="GeneID" id="95407285"/>
<dbReference type="InterPro" id="IPR009003">
    <property type="entry name" value="Peptidase_S1_PA"/>
</dbReference>
<dbReference type="Proteomes" id="UP000706926">
    <property type="component" value="Unassembled WGS sequence"/>
</dbReference>
<organism evidence="7 8">
    <name type="scientific">Paenibacillus lactis</name>
    <dbReference type="NCBI Taxonomy" id="228574"/>
    <lineage>
        <taxon>Bacteria</taxon>
        <taxon>Bacillati</taxon>
        <taxon>Bacillota</taxon>
        <taxon>Bacilli</taxon>
        <taxon>Bacillales</taxon>
        <taxon>Paenibacillaceae</taxon>
        <taxon>Paenibacillus</taxon>
    </lineage>
</organism>